<name>A0A917NBK7_9GAMM</name>
<dbReference type="EMBL" id="BMOB01000004">
    <property type="protein sequence ID" value="GGI84791.1"/>
    <property type="molecule type" value="Genomic_DNA"/>
</dbReference>
<evidence type="ECO:0000313" key="1">
    <source>
        <dbReference type="EMBL" id="GGI84791.1"/>
    </source>
</evidence>
<dbReference type="AlphaFoldDB" id="A0A917NBK7"/>
<accession>A0A917NBK7</accession>
<reference evidence="1" key="1">
    <citation type="journal article" date="2014" name="Int. J. Syst. Evol. Microbiol.">
        <title>Complete genome sequence of Corynebacterium casei LMG S-19264T (=DSM 44701T), isolated from a smear-ripened cheese.</title>
        <authorList>
            <consortium name="US DOE Joint Genome Institute (JGI-PGF)"/>
            <person name="Walter F."/>
            <person name="Albersmeier A."/>
            <person name="Kalinowski J."/>
            <person name="Ruckert C."/>
        </authorList>
    </citation>
    <scope>NUCLEOTIDE SEQUENCE</scope>
    <source>
        <strain evidence="1">JCM 13919</strain>
    </source>
</reference>
<organism evidence="1 2">
    <name type="scientific">Legionella impletisoli</name>
    <dbReference type="NCBI Taxonomy" id="343510"/>
    <lineage>
        <taxon>Bacteria</taxon>
        <taxon>Pseudomonadati</taxon>
        <taxon>Pseudomonadota</taxon>
        <taxon>Gammaproteobacteria</taxon>
        <taxon>Legionellales</taxon>
        <taxon>Legionellaceae</taxon>
        <taxon>Legionella</taxon>
    </lineage>
</organism>
<sequence>MTEYIYKGFKISYKIMATGQEEYKADGTATYLLKKDKKFIPVKFHTELDTYDRAEYEIKSLLEQYVDFELKHYYETEK</sequence>
<keyword evidence="2" id="KW-1185">Reference proteome</keyword>
<dbReference type="RefSeq" id="WP_131776589.1">
    <property type="nucleotide sequence ID" value="NZ_BMOB01000004.1"/>
</dbReference>
<gene>
    <name evidence="1" type="ORF">GCM10007966_11730</name>
</gene>
<dbReference type="Proteomes" id="UP000630149">
    <property type="component" value="Unassembled WGS sequence"/>
</dbReference>
<dbReference type="OrthoDB" id="5648060at2"/>
<evidence type="ECO:0000313" key="2">
    <source>
        <dbReference type="Proteomes" id="UP000630149"/>
    </source>
</evidence>
<protein>
    <submittedName>
        <fullName evidence="1">Uncharacterized protein</fullName>
    </submittedName>
</protein>
<proteinExistence type="predicted"/>
<reference evidence="1" key="2">
    <citation type="submission" date="2020-09" db="EMBL/GenBank/DDBJ databases">
        <authorList>
            <person name="Sun Q."/>
            <person name="Ohkuma M."/>
        </authorList>
    </citation>
    <scope>NUCLEOTIDE SEQUENCE</scope>
    <source>
        <strain evidence="1">JCM 13919</strain>
    </source>
</reference>
<comment type="caution">
    <text evidence="1">The sequence shown here is derived from an EMBL/GenBank/DDBJ whole genome shotgun (WGS) entry which is preliminary data.</text>
</comment>